<name>A0A3M2WT16_PSEA0</name>
<dbReference type="PANTHER" id="PTHR43585">
    <property type="entry name" value="FUMIPYRROLE BIOSYNTHESIS PROTEIN C"/>
    <property type="match status" value="1"/>
</dbReference>
<gene>
    <name evidence="6" type="ORF">ALQ94_05213</name>
</gene>
<dbReference type="InterPro" id="IPR011761">
    <property type="entry name" value="ATP-grasp"/>
</dbReference>
<evidence type="ECO:0000313" key="6">
    <source>
        <dbReference type="EMBL" id="RML54701.1"/>
    </source>
</evidence>
<dbReference type="InterPro" id="IPR011226">
    <property type="entry name" value="ATP-grasp_fam"/>
</dbReference>
<reference evidence="6 7" key="1">
    <citation type="submission" date="2018-08" db="EMBL/GenBank/DDBJ databases">
        <title>Recombination of ecologically and evolutionarily significant loci maintains genetic cohesion in the Pseudomonas syringae species complex.</title>
        <authorList>
            <person name="Dillon M."/>
            <person name="Thakur S."/>
            <person name="Almeida R.N.D."/>
            <person name="Weir B.S."/>
            <person name="Guttman D.S."/>
        </authorList>
    </citation>
    <scope>NUCLEOTIDE SEQUENCE [LARGE SCALE GENOMIC DNA]</scope>
    <source>
        <strain evidence="6 7">19322</strain>
    </source>
</reference>
<proteinExistence type="predicted"/>
<keyword evidence="2 4" id="KW-0547">Nucleotide-binding</keyword>
<dbReference type="EMBL" id="RBNS01000123">
    <property type="protein sequence ID" value="RML54701.1"/>
    <property type="molecule type" value="Genomic_DNA"/>
</dbReference>
<dbReference type="Gene3D" id="3.30.470.20">
    <property type="entry name" value="ATP-grasp fold, B domain"/>
    <property type="match status" value="1"/>
</dbReference>
<evidence type="ECO:0000313" key="7">
    <source>
        <dbReference type="Proteomes" id="UP000277952"/>
    </source>
</evidence>
<dbReference type="AlphaFoldDB" id="A0A3M2WT16"/>
<dbReference type="InterPro" id="IPR052032">
    <property type="entry name" value="ATP-dep_AA_Ligase"/>
</dbReference>
<keyword evidence="3 4" id="KW-0067">ATP-binding</keyword>
<dbReference type="PROSITE" id="PS50975">
    <property type="entry name" value="ATP_GRASP"/>
    <property type="match status" value="1"/>
</dbReference>
<dbReference type="GO" id="GO:0005524">
    <property type="term" value="F:ATP binding"/>
    <property type="evidence" value="ECO:0007669"/>
    <property type="project" value="UniProtKB-UniRule"/>
</dbReference>
<evidence type="ECO:0000256" key="4">
    <source>
        <dbReference type="PROSITE-ProRule" id="PRU00409"/>
    </source>
</evidence>
<feature type="domain" description="ATP-grasp" evidence="5">
    <location>
        <begin position="148"/>
        <end position="339"/>
    </location>
</feature>
<comment type="caution">
    <text evidence="6">The sequence shown here is derived from an EMBL/GenBank/DDBJ whole genome shotgun (WGS) entry which is preliminary data.</text>
</comment>
<keyword evidence="1" id="KW-0436">Ligase</keyword>
<evidence type="ECO:0000259" key="5">
    <source>
        <dbReference type="PROSITE" id="PS50975"/>
    </source>
</evidence>
<dbReference type="SUPFAM" id="SSF56059">
    <property type="entry name" value="Glutathione synthetase ATP-binding domain-like"/>
    <property type="match status" value="1"/>
</dbReference>
<dbReference type="PIRSF" id="PIRSF029120">
    <property type="entry name" value="UCP029120"/>
    <property type="match status" value="1"/>
</dbReference>
<dbReference type="GO" id="GO:0016874">
    <property type="term" value="F:ligase activity"/>
    <property type="evidence" value="ECO:0007669"/>
    <property type="project" value="UniProtKB-KW"/>
</dbReference>
<organism evidence="6 7">
    <name type="scientific">Pseudomonas amygdali pv. morsprunorum</name>
    <dbReference type="NCBI Taxonomy" id="129138"/>
    <lineage>
        <taxon>Bacteria</taxon>
        <taxon>Pseudomonadati</taxon>
        <taxon>Pseudomonadota</taxon>
        <taxon>Gammaproteobacteria</taxon>
        <taxon>Pseudomonadales</taxon>
        <taxon>Pseudomonadaceae</taxon>
        <taxon>Pseudomonas</taxon>
        <taxon>Pseudomonas amygdali</taxon>
    </lineage>
</organism>
<evidence type="ECO:0000256" key="3">
    <source>
        <dbReference type="ARBA" id="ARBA00022840"/>
    </source>
</evidence>
<accession>A0A3M2WT16</accession>
<dbReference type="PANTHER" id="PTHR43585:SF2">
    <property type="entry name" value="ATP-GRASP ENZYME FSQD"/>
    <property type="match status" value="1"/>
</dbReference>
<evidence type="ECO:0000256" key="2">
    <source>
        <dbReference type="ARBA" id="ARBA00022741"/>
    </source>
</evidence>
<dbReference type="GO" id="GO:0046872">
    <property type="term" value="F:metal ion binding"/>
    <property type="evidence" value="ECO:0007669"/>
    <property type="project" value="InterPro"/>
</dbReference>
<evidence type="ECO:0000256" key="1">
    <source>
        <dbReference type="ARBA" id="ARBA00022598"/>
    </source>
</evidence>
<sequence>MRDFALIRTYSKQNSYYKIRQGRFRRRSLPEIDMIWFLEGQSSQREVIMGARDALPASVKIIASHRQQRSEITGQADVALQEPLDNEERIDWVLETALSLGVKTIVAGRVGGVYEAQRARFVAEGLDLVTGGTSLQTFLDVDDKSRFTAAAEAAGLACIPAITACNTEELQAAYDTLSVSGEVCIKPVVGIYGRGFWRFKTDVDDFRCFANPDARETTFQAYLNAYRQADERPAMLLMPYMPGNECSVDMVCEHGKAVAFVGRRKVGLNQTFERDSEAVQLAVRAAEHFACDGLINVQTRDDADGMPRLLEINPRYSGGIGYTRETGVNLPGIFAARRLGLKEPETHWLEDIRVKAITVAVRATV</sequence>
<protein>
    <recommendedName>
        <fullName evidence="5">ATP-grasp domain-containing protein</fullName>
    </recommendedName>
</protein>
<dbReference type="Proteomes" id="UP000277952">
    <property type="component" value="Unassembled WGS sequence"/>
</dbReference>
<dbReference type="Pfam" id="PF15632">
    <property type="entry name" value="ATPgrasp_Ter"/>
    <property type="match status" value="1"/>
</dbReference>